<feature type="compositionally biased region" description="Low complexity" evidence="1">
    <location>
        <begin position="1097"/>
        <end position="1107"/>
    </location>
</feature>
<keyword evidence="3" id="KW-1185">Reference proteome</keyword>
<feature type="region of interest" description="Disordered" evidence="1">
    <location>
        <begin position="224"/>
        <end position="245"/>
    </location>
</feature>
<feature type="compositionally biased region" description="Polar residues" evidence="1">
    <location>
        <begin position="271"/>
        <end position="280"/>
    </location>
</feature>
<name>A0A836KKD0_9TRYP</name>
<feature type="region of interest" description="Disordered" evidence="1">
    <location>
        <begin position="1"/>
        <end position="54"/>
    </location>
</feature>
<feature type="region of interest" description="Disordered" evidence="1">
    <location>
        <begin position="511"/>
        <end position="567"/>
    </location>
</feature>
<proteinExistence type="predicted"/>
<dbReference type="EMBL" id="JAFHLR010000026">
    <property type="protein sequence ID" value="KAG5476152.1"/>
    <property type="molecule type" value="Genomic_DNA"/>
</dbReference>
<evidence type="ECO:0000256" key="1">
    <source>
        <dbReference type="SAM" id="MobiDB-lite"/>
    </source>
</evidence>
<feature type="region of interest" description="Disordered" evidence="1">
    <location>
        <begin position="351"/>
        <end position="403"/>
    </location>
</feature>
<sequence>MSDSDWEVLSSDGEEKGAPPLRPALATSTETARRAAAGGEGGVEKSTARRALDSGSRQVMLTPLCLTLNQTGTRIGVGHTRGFLVFRVVAAPAAADAHKGGEAGAATTMSAASPWMTQEEIRSATPARGAAANAAGELRALPAQSQLLLDPQYNVDLLTFSHIRERMRQQQQERAAKVACSSLPQPTTATPPSRVSPAAVPEGAVGCSHARQCAAASDASASSLSDEVLSGDDSGSSGDDAGLPADLENDLGSFLTTAGRAFAQIRRDRQSLSSRKSNVVTGIKSPDRQQGEAAAKDSAASAAAAAGHDTEEAHATGARGAPAETPVMMSQTCPSQCTRLTLERSTVLEWGKDEDIGVDPSSSDADPVAVEGIEGGASSSAASSSSAAASRQTHDGAGESEDDYVGFEGGGVAVMAFLYEQTWMALVGGGPTPMGTPKCVQFIRDGELQHRLLMPDPVVRLFLDARLLFVVTTAQLRLYTNPIEREWTCLRQWLPLSAAVASRYAFVAPPADGDSSANAPVRVWDKLPNPDPPPSSANSPPAVDGSEGPHAAPFSSSASRPGGESGGQGTWAAAVSLPIIPVVVDYARSLLLLPVGEEGKGFALYRYVSGPEVRYTEMVGNTDMSSSASTAVTGCASVAAAPLSTGRTTSFLKHIATQSAAHRNPLHNLALYVGWPSSTARLLSPDKEVGAADQAGGSISSGYPDESISAGPVTLVAASSEYATRLTLWMLQRSQPEMAPPRKDRTSSPSAAAAAAGAAAFVLLREFRVGVRLAAPQVVMASLPGVSRYIARGHAALAGTSGRSASSGGGASTETASLTGAGLLKNVPVAGDTARPQGTATPASASRLFLATSSPPSSASHTSTMSFWATEAAAAVASSTAKPAAVQHLQFVGNGAYLLCVHGADIISIFSTSARETEQEAKNVCRDRVAAEQNRYSRLSIMKEYLPRALSSRLEAYTRQAWSSCSGRLPSADPTFMPRWICAQRRDMSGAKTASTATAPAAAPTPMSASHSTRNLEATTDIGCLSSRRKRRFFQRLTSLVGSRPPTAMPGTRTAARVQVTALPGNDEDEPSADIPPSVTTPAGRSRFSLARASQRSASPGAPFAFPSSSLGDSSQLAAGGGWGTPLADLPQCIQVWSSAPHGRNGTPHLYTSPAYATSSPKRPPIVLNCATCEGAFTNIVLFTEEGELLTSQVMPYAAS</sequence>
<dbReference type="KEGG" id="loi:92361016"/>
<feature type="region of interest" description="Disordered" evidence="1">
    <location>
        <begin position="169"/>
        <end position="201"/>
    </location>
</feature>
<feature type="compositionally biased region" description="Basic and acidic residues" evidence="1">
    <location>
        <begin position="42"/>
        <end position="52"/>
    </location>
</feature>
<organism evidence="2 3">
    <name type="scientific">Leishmania orientalis</name>
    <dbReference type="NCBI Taxonomy" id="2249476"/>
    <lineage>
        <taxon>Eukaryota</taxon>
        <taxon>Discoba</taxon>
        <taxon>Euglenozoa</taxon>
        <taxon>Kinetoplastea</taxon>
        <taxon>Metakinetoplastina</taxon>
        <taxon>Trypanosomatida</taxon>
        <taxon>Trypanosomatidae</taxon>
        <taxon>Leishmaniinae</taxon>
        <taxon>Leishmania</taxon>
    </lineage>
</organism>
<feature type="compositionally biased region" description="Low complexity" evidence="1">
    <location>
        <begin position="291"/>
        <end position="307"/>
    </location>
</feature>
<comment type="caution">
    <text evidence="2">The sequence shown here is derived from an EMBL/GenBank/DDBJ whole genome shotgun (WGS) entry which is preliminary data.</text>
</comment>
<reference evidence="3" key="1">
    <citation type="journal article" date="2021" name="Microbiol. Resour. Announc.">
        <title>LGAAP: Leishmaniinae Genome Assembly and Annotation Pipeline.</title>
        <authorList>
            <person name="Almutairi H."/>
            <person name="Urbaniak M.D."/>
            <person name="Bates M.D."/>
            <person name="Jariyapan N."/>
            <person name="Kwakye-Nuako G."/>
            <person name="Thomaz-Soccol V."/>
            <person name="Al-Salem W.S."/>
            <person name="Dillon R.J."/>
            <person name="Bates P.A."/>
            <person name="Gatherer D."/>
        </authorList>
    </citation>
    <scope>NUCLEOTIDE SEQUENCE [LARGE SCALE GENOMIC DNA]</scope>
</reference>
<gene>
    <name evidence="2" type="ORF">LSCM4_05111</name>
</gene>
<dbReference type="GeneID" id="92361016"/>
<protein>
    <submittedName>
        <fullName evidence="2">Uncharacterized protein</fullName>
    </submittedName>
</protein>
<feature type="region of interest" description="Disordered" evidence="1">
    <location>
        <begin position="991"/>
        <end position="1015"/>
    </location>
</feature>
<reference evidence="3" key="2">
    <citation type="journal article" date="2021" name="Sci. Data">
        <title>Chromosome-scale genome sequencing, assembly and annotation of six genomes from subfamily Leishmaniinae.</title>
        <authorList>
            <person name="Almutairi H."/>
            <person name="Urbaniak M.D."/>
            <person name="Bates M.D."/>
            <person name="Jariyapan N."/>
            <person name="Kwakye-Nuako G."/>
            <person name="Thomaz Soccol V."/>
            <person name="Al-Salem W.S."/>
            <person name="Dillon R.J."/>
            <person name="Bates P.A."/>
            <person name="Gatherer D."/>
        </authorList>
    </citation>
    <scope>NUCLEOTIDE SEQUENCE [LARGE SCALE GENOMIC DNA]</scope>
</reference>
<feature type="compositionally biased region" description="Low complexity" evidence="1">
    <location>
        <begin position="224"/>
        <end position="243"/>
    </location>
</feature>
<evidence type="ECO:0000313" key="3">
    <source>
        <dbReference type="Proteomes" id="UP000674143"/>
    </source>
</evidence>
<feature type="compositionally biased region" description="Low complexity" evidence="1">
    <location>
        <begin position="377"/>
        <end position="390"/>
    </location>
</feature>
<feature type="compositionally biased region" description="Polar residues" evidence="1">
    <location>
        <begin position="182"/>
        <end position="193"/>
    </location>
</feature>
<dbReference type="Proteomes" id="UP000674143">
    <property type="component" value="Unassembled WGS sequence"/>
</dbReference>
<evidence type="ECO:0000313" key="2">
    <source>
        <dbReference type="EMBL" id="KAG5476152.1"/>
    </source>
</evidence>
<feature type="region of interest" description="Disordered" evidence="1">
    <location>
        <begin position="1063"/>
        <end position="1107"/>
    </location>
</feature>
<feature type="region of interest" description="Disordered" evidence="1">
    <location>
        <begin position="266"/>
        <end position="333"/>
    </location>
</feature>
<dbReference type="AlphaFoldDB" id="A0A836KKD0"/>
<accession>A0A836KKD0</accession>
<dbReference type="RefSeq" id="XP_067062385.1">
    <property type="nucleotide sequence ID" value="XM_067207082.1"/>
</dbReference>
<feature type="compositionally biased region" description="Low complexity" evidence="1">
    <location>
        <begin position="991"/>
        <end position="1013"/>
    </location>
</feature>